<proteinExistence type="predicted"/>
<evidence type="ECO:0000313" key="5">
    <source>
        <dbReference type="EMBL" id="GAA2131785.1"/>
    </source>
</evidence>
<dbReference type="InterPro" id="IPR014124">
    <property type="entry name" value="Pept_S26A_Sod_Ni_maturase"/>
</dbReference>
<dbReference type="InterPro" id="IPR015927">
    <property type="entry name" value="Peptidase_S24_S26A/B/C"/>
</dbReference>
<accession>A0ABN2YSM0</accession>
<dbReference type="Gene3D" id="2.10.109.10">
    <property type="entry name" value="Umud Fragment, subunit A"/>
    <property type="match status" value="1"/>
</dbReference>
<gene>
    <name evidence="5" type="ORF">GCM10009760_05920</name>
</gene>
<sequence>MSAERGRGGLLPLGVVDVAGPSMVPTLYEGDLVLVRYGGRITPGAVVLFRHPLRQDLLVVKRAVGRRPRGWWMLSDNQFVDSDSREYGAVPDDLVLGRVLLRLRPRPAWLGRHPARTVR</sequence>
<dbReference type="Proteomes" id="UP001422759">
    <property type="component" value="Unassembled WGS sequence"/>
</dbReference>
<dbReference type="RefSeq" id="WP_344460280.1">
    <property type="nucleotide sequence ID" value="NZ_BAAANT010000002.1"/>
</dbReference>
<organism evidence="5 6">
    <name type="scientific">Kitasatospora kazusensis</name>
    <dbReference type="NCBI Taxonomy" id="407974"/>
    <lineage>
        <taxon>Bacteria</taxon>
        <taxon>Bacillati</taxon>
        <taxon>Actinomycetota</taxon>
        <taxon>Actinomycetes</taxon>
        <taxon>Kitasatosporales</taxon>
        <taxon>Streptomycetaceae</taxon>
        <taxon>Kitasatospora</taxon>
    </lineage>
</organism>
<evidence type="ECO:0000256" key="2">
    <source>
        <dbReference type="ARBA" id="ARBA00022801"/>
    </source>
</evidence>
<evidence type="ECO:0000256" key="3">
    <source>
        <dbReference type="ARBA" id="ARBA00023136"/>
    </source>
</evidence>
<keyword evidence="6" id="KW-1185">Reference proteome</keyword>
<comment type="caution">
    <text evidence="5">The sequence shown here is derived from an EMBL/GenBank/DDBJ whole genome shotgun (WGS) entry which is preliminary data.</text>
</comment>
<dbReference type="InterPro" id="IPR052064">
    <property type="entry name" value="Mito_IMP1_subunit"/>
</dbReference>
<keyword evidence="3" id="KW-0472">Membrane</keyword>
<dbReference type="CDD" id="cd06530">
    <property type="entry name" value="S26_SPase_I"/>
    <property type="match status" value="1"/>
</dbReference>
<evidence type="ECO:0000256" key="1">
    <source>
        <dbReference type="ARBA" id="ARBA00004308"/>
    </source>
</evidence>
<dbReference type="PANTHER" id="PTHR12383:SF16">
    <property type="entry name" value="MITOCHONDRIAL INNER MEMBRANE PROTEASE SUBUNIT 1"/>
    <property type="match status" value="1"/>
</dbReference>
<evidence type="ECO:0000259" key="4">
    <source>
        <dbReference type="Pfam" id="PF00717"/>
    </source>
</evidence>
<evidence type="ECO:0000313" key="6">
    <source>
        <dbReference type="Proteomes" id="UP001422759"/>
    </source>
</evidence>
<name>A0ABN2YSM0_9ACTN</name>
<reference evidence="5 6" key="1">
    <citation type="journal article" date="2019" name="Int. J. Syst. Evol. Microbiol.">
        <title>The Global Catalogue of Microorganisms (GCM) 10K type strain sequencing project: providing services to taxonomists for standard genome sequencing and annotation.</title>
        <authorList>
            <consortium name="The Broad Institute Genomics Platform"/>
            <consortium name="The Broad Institute Genome Sequencing Center for Infectious Disease"/>
            <person name="Wu L."/>
            <person name="Ma J."/>
        </authorList>
    </citation>
    <scope>NUCLEOTIDE SEQUENCE [LARGE SCALE GENOMIC DNA]</scope>
    <source>
        <strain evidence="5 6">JCM 14560</strain>
    </source>
</reference>
<dbReference type="InterPro" id="IPR036286">
    <property type="entry name" value="LexA/Signal_pep-like_sf"/>
</dbReference>
<dbReference type="InterPro" id="IPR019533">
    <property type="entry name" value="Peptidase_S26"/>
</dbReference>
<dbReference type="Pfam" id="PF00717">
    <property type="entry name" value="Peptidase_S24"/>
    <property type="match status" value="1"/>
</dbReference>
<dbReference type="SUPFAM" id="SSF51306">
    <property type="entry name" value="LexA/Signal peptidase"/>
    <property type="match status" value="1"/>
</dbReference>
<dbReference type="PANTHER" id="PTHR12383">
    <property type="entry name" value="PROTEASE FAMILY S26 MITOCHONDRIAL INNER MEMBRANE PROTEASE-RELATED"/>
    <property type="match status" value="1"/>
</dbReference>
<protein>
    <recommendedName>
        <fullName evidence="4">Peptidase S24/S26A/S26B/S26C domain-containing protein</fullName>
    </recommendedName>
</protein>
<keyword evidence="2" id="KW-0378">Hydrolase</keyword>
<dbReference type="EMBL" id="BAAANT010000002">
    <property type="protein sequence ID" value="GAA2131785.1"/>
    <property type="molecule type" value="Genomic_DNA"/>
</dbReference>
<comment type="subcellular location">
    <subcellularLocation>
        <location evidence="1">Endomembrane system</location>
    </subcellularLocation>
</comment>
<feature type="domain" description="Peptidase S24/S26A/S26B/S26C" evidence="4">
    <location>
        <begin position="15"/>
        <end position="78"/>
    </location>
</feature>
<dbReference type="NCBIfam" id="TIGR02754">
    <property type="entry name" value="sod_Ni_protease"/>
    <property type="match status" value="1"/>
</dbReference>